<name>A0A2Z6AWF4_9BACT</name>
<dbReference type="GO" id="GO:0005829">
    <property type="term" value="C:cytosol"/>
    <property type="evidence" value="ECO:0007669"/>
    <property type="project" value="TreeGrafter"/>
</dbReference>
<organism evidence="4 5">
    <name type="scientific">Desulfovibrio ferrophilus</name>
    <dbReference type="NCBI Taxonomy" id="241368"/>
    <lineage>
        <taxon>Bacteria</taxon>
        <taxon>Pseudomonadati</taxon>
        <taxon>Thermodesulfobacteriota</taxon>
        <taxon>Desulfovibrionia</taxon>
        <taxon>Desulfovibrionales</taxon>
        <taxon>Desulfovibrionaceae</taxon>
        <taxon>Desulfovibrio</taxon>
    </lineage>
</organism>
<dbReference type="Proteomes" id="UP000269883">
    <property type="component" value="Chromosome"/>
</dbReference>
<dbReference type="GO" id="GO:0005524">
    <property type="term" value="F:ATP binding"/>
    <property type="evidence" value="ECO:0007669"/>
    <property type="project" value="UniProtKB-KW"/>
</dbReference>
<dbReference type="InterPro" id="IPR033875">
    <property type="entry name" value="FlhG"/>
</dbReference>
<dbReference type="GO" id="GO:0016887">
    <property type="term" value="F:ATP hydrolysis activity"/>
    <property type="evidence" value="ECO:0007669"/>
    <property type="project" value="TreeGrafter"/>
</dbReference>
<dbReference type="PIRSF" id="PIRSF003092">
    <property type="entry name" value="MinD"/>
    <property type="match status" value="1"/>
</dbReference>
<reference evidence="4 5" key="1">
    <citation type="journal article" date="2018" name="Sci. Adv.">
        <title>Multi-heme cytochromes provide a pathway for survival in energy-limited environments.</title>
        <authorList>
            <person name="Deng X."/>
            <person name="Dohmae N."/>
            <person name="Nealson K.H."/>
            <person name="Hashimoto K."/>
            <person name="Okamoto A."/>
        </authorList>
    </citation>
    <scope>NUCLEOTIDE SEQUENCE [LARGE SCALE GENOMIC DNA]</scope>
    <source>
        <strain evidence="4 5">IS5</strain>
    </source>
</reference>
<evidence type="ECO:0000256" key="2">
    <source>
        <dbReference type="ARBA" id="ARBA00022840"/>
    </source>
</evidence>
<evidence type="ECO:0000259" key="3">
    <source>
        <dbReference type="Pfam" id="PF01656"/>
    </source>
</evidence>
<sequence length="275" mass="30130">MANNTNRVVSFSIVSGKGGVGKTNLALNLGYALYRGHHKVMLMDCDLGLANLDVLLGLTPDKTLQDLLTQDVDPADVVVPIEQGGFDFLPSASGVPELIDLDEDLQGLLFDKLNNVLSGYDFLLLDLGAGISRTVMRFSAMTQERIVIITPEPTSLTDGYAMIKVMNSEHGVKNFHVVVNMATDHEEGKRSFQRLHAACERFLGLDIKYAGTVRQDPTLIQAVIKQTPLLKMAPSCNAGRDILQLAVRLKRMRDARLPELGDQEGLSLPQENNTD</sequence>
<dbReference type="PANTHER" id="PTHR43384">
    <property type="entry name" value="SEPTUM SITE-DETERMINING PROTEIN MIND HOMOLOG, CHLOROPLASTIC-RELATED"/>
    <property type="match status" value="1"/>
</dbReference>
<evidence type="ECO:0000313" key="5">
    <source>
        <dbReference type="Proteomes" id="UP000269883"/>
    </source>
</evidence>
<evidence type="ECO:0000256" key="1">
    <source>
        <dbReference type="ARBA" id="ARBA00022741"/>
    </source>
</evidence>
<feature type="domain" description="CobQ/CobB/MinD/ParA nucleotide binding" evidence="3">
    <location>
        <begin position="12"/>
        <end position="228"/>
    </location>
</feature>
<dbReference type="GO" id="GO:0051782">
    <property type="term" value="P:negative regulation of cell division"/>
    <property type="evidence" value="ECO:0007669"/>
    <property type="project" value="TreeGrafter"/>
</dbReference>
<keyword evidence="4" id="KW-0282">Flagellum</keyword>
<dbReference type="KEGG" id="dfl:DFE_0861"/>
<dbReference type="OrthoDB" id="9773088at2"/>
<dbReference type="InterPro" id="IPR027417">
    <property type="entry name" value="P-loop_NTPase"/>
</dbReference>
<dbReference type="InterPro" id="IPR050625">
    <property type="entry name" value="ParA/MinD_ATPase"/>
</dbReference>
<keyword evidence="5" id="KW-1185">Reference proteome</keyword>
<dbReference type="Pfam" id="PF01656">
    <property type="entry name" value="CbiA"/>
    <property type="match status" value="1"/>
</dbReference>
<gene>
    <name evidence="4" type="ORF">DFE_0861</name>
</gene>
<dbReference type="SUPFAM" id="SSF52540">
    <property type="entry name" value="P-loop containing nucleoside triphosphate hydrolases"/>
    <property type="match status" value="1"/>
</dbReference>
<dbReference type="EMBL" id="AP017378">
    <property type="protein sequence ID" value="BBD07587.1"/>
    <property type="molecule type" value="Genomic_DNA"/>
</dbReference>
<dbReference type="Gene3D" id="3.40.50.300">
    <property type="entry name" value="P-loop containing nucleotide triphosphate hydrolases"/>
    <property type="match status" value="1"/>
</dbReference>
<dbReference type="CDD" id="cd02038">
    <property type="entry name" value="FlhG-like"/>
    <property type="match status" value="1"/>
</dbReference>
<evidence type="ECO:0000313" key="4">
    <source>
        <dbReference type="EMBL" id="BBD07587.1"/>
    </source>
</evidence>
<keyword evidence="2" id="KW-0067">ATP-binding</keyword>
<dbReference type="InterPro" id="IPR002586">
    <property type="entry name" value="CobQ/CobB/MinD/ParA_Nub-bd_dom"/>
</dbReference>
<keyword evidence="1" id="KW-0547">Nucleotide-binding</keyword>
<accession>A0A2Z6AWF4</accession>
<dbReference type="RefSeq" id="WP_126376970.1">
    <property type="nucleotide sequence ID" value="NZ_AP017378.1"/>
</dbReference>
<dbReference type="AlphaFoldDB" id="A0A2Z6AWF4"/>
<dbReference type="PANTHER" id="PTHR43384:SF4">
    <property type="entry name" value="CELLULOSE BIOSYNTHESIS PROTEIN BCSQ-RELATED"/>
    <property type="match status" value="1"/>
</dbReference>
<keyword evidence="4" id="KW-0969">Cilium</keyword>
<dbReference type="InterPro" id="IPR025501">
    <property type="entry name" value="MinD_FleN"/>
</dbReference>
<keyword evidence="4" id="KW-0966">Cell projection</keyword>
<protein>
    <submittedName>
        <fullName evidence="4">Flagellar synthesis regulator FleN</fullName>
    </submittedName>
</protein>
<dbReference type="GO" id="GO:0009898">
    <property type="term" value="C:cytoplasmic side of plasma membrane"/>
    <property type="evidence" value="ECO:0007669"/>
    <property type="project" value="TreeGrafter"/>
</dbReference>
<proteinExistence type="predicted"/>